<dbReference type="AlphaFoldDB" id="A0A1H4VP88"/>
<evidence type="ECO:0000313" key="2">
    <source>
        <dbReference type="Proteomes" id="UP000182241"/>
    </source>
</evidence>
<dbReference type="STRING" id="57704.SAMN04489793_3295"/>
<dbReference type="Proteomes" id="UP000182241">
    <property type="component" value="Unassembled WGS sequence"/>
</dbReference>
<proteinExistence type="predicted"/>
<organism evidence="1 2">
    <name type="scientific">Tsukamurella tyrosinosolvens</name>
    <dbReference type="NCBI Taxonomy" id="57704"/>
    <lineage>
        <taxon>Bacteria</taxon>
        <taxon>Bacillati</taxon>
        <taxon>Actinomycetota</taxon>
        <taxon>Actinomycetes</taxon>
        <taxon>Mycobacteriales</taxon>
        <taxon>Tsukamurellaceae</taxon>
        <taxon>Tsukamurella</taxon>
    </lineage>
</organism>
<keyword evidence="2" id="KW-1185">Reference proteome</keyword>
<name>A0A1H4VP88_TSUTY</name>
<gene>
    <name evidence="1" type="ORF">SAMN04489793_3295</name>
</gene>
<dbReference type="RefSeq" id="WP_068742724.1">
    <property type="nucleotide sequence ID" value="NZ_FNSA01000003.1"/>
</dbReference>
<sequence>MAIQTAKLATIETHRLADVIAETISDRGINPGYDHQRGRTLSEEDAVWLAGEVAEAIKLELAPGGALDVAPRPLNFNAVADSVGDAA</sequence>
<accession>A0A1H4VP88</accession>
<reference evidence="2" key="1">
    <citation type="submission" date="2016-10" db="EMBL/GenBank/DDBJ databases">
        <authorList>
            <person name="Varghese N."/>
            <person name="Submissions S."/>
        </authorList>
    </citation>
    <scope>NUCLEOTIDE SEQUENCE [LARGE SCALE GENOMIC DNA]</scope>
    <source>
        <strain evidence="2">DSM 44234</strain>
    </source>
</reference>
<protein>
    <submittedName>
        <fullName evidence="1">Uncharacterized protein</fullName>
    </submittedName>
</protein>
<evidence type="ECO:0000313" key="1">
    <source>
        <dbReference type="EMBL" id="SEC82939.1"/>
    </source>
</evidence>
<dbReference type="EMBL" id="FNSA01000003">
    <property type="protein sequence ID" value="SEC82939.1"/>
    <property type="molecule type" value="Genomic_DNA"/>
</dbReference>